<dbReference type="EMBL" id="JARYMX010000003">
    <property type="protein sequence ID" value="KAJ9557623.1"/>
    <property type="molecule type" value="Genomic_DNA"/>
</dbReference>
<sequence>MEGLTSHFPTSVNHRKQVSSYQATTINVNKIFKKSYTKFHHGSLTTVDRYYKVRCQNSLQETDLVESKEILNQDSWQPLEGVVQGSVNYVPLSPISFLERAAKVYRNRISMIYGSIKYTWEETHRRCLKLASALNRLGVSHGDVVAVLSPNIPAMQELHFAIPMAGAIICPLNIRLDSNMISDLLSHSEAKILFVDYQLLQIAKDAINLLNNNNNTHSKPPLLFIISEPNYKSSVTLTQKFDYESLVESGDVEFSIVRPQDECDPISLNYTSGTTSAPKGVVFSHRGAYLNSLATVFVHGMREMPTYLWSLPMFHCNGWCFSWGMAIVGGTNVFLRRLNPIDMFDTIMIHKVTHMCGAPTILNMIVNYIENNPKKALPHRVEIMTGGAPPPPTVLSKIEGIGFHVTHIYGLTETYGPGTWCLWKPEWDSLPIKEQGKLKARQGVIHFGMEEVVVKDPITMEDVKCDGKSVGEIMFRGNTVMNGYFKDVSATEKAFEGGWFRSGDLAIKHQDGYIEVIDRSKDIVISGGENISTIVVETAIYSHPAVLEVAVVARPHDYWGQTPCAFVKLKDGVRVDAQEIIQYCRDHMPHYMVPRTIIFDDLPRNSTGKVQKFVLRERAKNLGSVY</sequence>
<evidence type="ECO:0000256" key="1">
    <source>
        <dbReference type="ARBA" id="ARBA00004930"/>
    </source>
</evidence>
<dbReference type="PROSITE" id="PS00455">
    <property type="entry name" value="AMP_BINDING"/>
    <property type="match status" value="1"/>
</dbReference>
<keyword evidence="8" id="KW-1185">Reference proteome</keyword>
<dbReference type="Proteomes" id="UP001172457">
    <property type="component" value="Chromosome 3"/>
</dbReference>
<reference evidence="7" key="1">
    <citation type="submission" date="2023-03" db="EMBL/GenBank/DDBJ databases">
        <title>Chromosome-scale reference genome and RAD-based genetic map of yellow starthistle (Centaurea solstitialis) reveal putative structural variation and QTLs associated with invader traits.</title>
        <authorList>
            <person name="Reatini B."/>
            <person name="Cang F.A."/>
            <person name="Jiang Q."/>
            <person name="Mckibben M.T.W."/>
            <person name="Barker M.S."/>
            <person name="Rieseberg L.H."/>
            <person name="Dlugosch K.M."/>
        </authorList>
    </citation>
    <scope>NUCLEOTIDE SEQUENCE</scope>
    <source>
        <strain evidence="7">CAN-66</strain>
        <tissue evidence="7">Leaf</tissue>
    </source>
</reference>
<dbReference type="InterPro" id="IPR025110">
    <property type="entry name" value="AMP-bd_C"/>
</dbReference>
<accession>A0AA38TB17</accession>
<evidence type="ECO:0008006" key="9">
    <source>
        <dbReference type="Google" id="ProtNLM"/>
    </source>
</evidence>
<dbReference type="InterPro" id="IPR042099">
    <property type="entry name" value="ANL_N_sf"/>
</dbReference>
<proteinExistence type="inferred from homology"/>
<evidence type="ECO:0000256" key="2">
    <source>
        <dbReference type="ARBA" id="ARBA00006432"/>
    </source>
</evidence>
<comment type="similarity">
    <text evidence="2">Belongs to the ATP-dependent AMP-binding enzyme family.</text>
</comment>
<feature type="domain" description="AMP-dependent synthetase/ligase" evidence="5">
    <location>
        <begin position="98"/>
        <end position="485"/>
    </location>
</feature>
<dbReference type="Pfam" id="PF13193">
    <property type="entry name" value="AMP-binding_C"/>
    <property type="match status" value="1"/>
</dbReference>
<dbReference type="PANTHER" id="PTHR43859:SF38">
    <property type="entry name" value="AMP-DEPENDENT SYNTHETASE_LIGASE, AMP-BINDING ENZYME DOMAIN-CONTAINING PROTEIN"/>
    <property type="match status" value="1"/>
</dbReference>
<dbReference type="AlphaFoldDB" id="A0AA38TB17"/>
<dbReference type="SUPFAM" id="SSF56801">
    <property type="entry name" value="Acetyl-CoA synthetase-like"/>
    <property type="match status" value="1"/>
</dbReference>
<dbReference type="NCBIfam" id="NF006020">
    <property type="entry name" value="PRK08162.1"/>
    <property type="match status" value="1"/>
</dbReference>
<name>A0AA38TB17_9ASTR</name>
<comment type="pathway">
    <text evidence="1">Phytoalexin biosynthesis; 3,4',5-trihydroxystilbene biosynthesis; 3,4',5-trihydroxystilbene from trans-4-coumarate: step 1/2.</text>
</comment>
<dbReference type="PANTHER" id="PTHR43859">
    <property type="entry name" value="ACYL-ACTIVATING ENZYME"/>
    <property type="match status" value="1"/>
</dbReference>
<organism evidence="7 8">
    <name type="scientific">Centaurea solstitialis</name>
    <name type="common">yellow star-thistle</name>
    <dbReference type="NCBI Taxonomy" id="347529"/>
    <lineage>
        <taxon>Eukaryota</taxon>
        <taxon>Viridiplantae</taxon>
        <taxon>Streptophyta</taxon>
        <taxon>Embryophyta</taxon>
        <taxon>Tracheophyta</taxon>
        <taxon>Spermatophyta</taxon>
        <taxon>Magnoliopsida</taxon>
        <taxon>eudicotyledons</taxon>
        <taxon>Gunneridae</taxon>
        <taxon>Pentapetalae</taxon>
        <taxon>asterids</taxon>
        <taxon>campanulids</taxon>
        <taxon>Asterales</taxon>
        <taxon>Asteraceae</taxon>
        <taxon>Carduoideae</taxon>
        <taxon>Cardueae</taxon>
        <taxon>Centaureinae</taxon>
        <taxon>Centaurea</taxon>
    </lineage>
</organism>
<evidence type="ECO:0000259" key="5">
    <source>
        <dbReference type="Pfam" id="PF00501"/>
    </source>
</evidence>
<dbReference type="Pfam" id="PF00501">
    <property type="entry name" value="AMP-binding"/>
    <property type="match status" value="1"/>
</dbReference>
<gene>
    <name evidence="7" type="ORF">OSB04_012237</name>
</gene>
<dbReference type="InterPro" id="IPR045851">
    <property type="entry name" value="AMP-bd_C_sf"/>
</dbReference>
<keyword evidence="3" id="KW-0436">Ligase</keyword>
<dbReference type="CDD" id="cd12118">
    <property type="entry name" value="ttLC_FACS_AEE21_like"/>
    <property type="match status" value="1"/>
</dbReference>
<dbReference type="GO" id="GO:0009698">
    <property type="term" value="P:phenylpropanoid metabolic process"/>
    <property type="evidence" value="ECO:0007669"/>
    <property type="project" value="UniProtKB-KW"/>
</dbReference>
<evidence type="ECO:0000313" key="8">
    <source>
        <dbReference type="Proteomes" id="UP001172457"/>
    </source>
</evidence>
<dbReference type="GO" id="GO:0016874">
    <property type="term" value="F:ligase activity"/>
    <property type="evidence" value="ECO:0007669"/>
    <property type="project" value="UniProtKB-KW"/>
</dbReference>
<evidence type="ECO:0000256" key="3">
    <source>
        <dbReference type="ARBA" id="ARBA00022598"/>
    </source>
</evidence>
<evidence type="ECO:0000259" key="6">
    <source>
        <dbReference type="Pfam" id="PF13193"/>
    </source>
</evidence>
<dbReference type="FunFam" id="3.30.300.30:FF:000008">
    <property type="entry name" value="2,3-dihydroxybenzoate-AMP ligase"/>
    <property type="match status" value="1"/>
</dbReference>
<keyword evidence="4" id="KW-0587">Phenylpropanoid metabolism</keyword>
<comment type="caution">
    <text evidence="7">The sequence shown here is derived from an EMBL/GenBank/DDBJ whole genome shotgun (WGS) entry which is preliminary data.</text>
</comment>
<protein>
    <recommendedName>
        <fullName evidence="9">4-coumarate--CoA ligase</fullName>
    </recommendedName>
</protein>
<dbReference type="Gene3D" id="3.40.50.12780">
    <property type="entry name" value="N-terminal domain of ligase-like"/>
    <property type="match status" value="1"/>
</dbReference>
<feature type="domain" description="AMP-binding enzyme C-terminal" evidence="6">
    <location>
        <begin position="536"/>
        <end position="609"/>
    </location>
</feature>
<evidence type="ECO:0000256" key="4">
    <source>
        <dbReference type="ARBA" id="ARBA00023051"/>
    </source>
</evidence>
<dbReference type="InterPro" id="IPR020845">
    <property type="entry name" value="AMP-binding_CS"/>
</dbReference>
<evidence type="ECO:0000313" key="7">
    <source>
        <dbReference type="EMBL" id="KAJ9557623.1"/>
    </source>
</evidence>
<dbReference type="Gene3D" id="3.30.300.30">
    <property type="match status" value="1"/>
</dbReference>
<dbReference type="InterPro" id="IPR000873">
    <property type="entry name" value="AMP-dep_synth/lig_dom"/>
</dbReference>